<dbReference type="EMBL" id="BMXB01000006">
    <property type="protein sequence ID" value="GHA37768.1"/>
    <property type="molecule type" value="Genomic_DNA"/>
</dbReference>
<accession>A0A918SF58</accession>
<gene>
    <name evidence="3" type="ORF">GCM10007103_19110</name>
</gene>
<feature type="transmembrane region" description="Helical" evidence="2">
    <location>
        <begin position="148"/>
        <end position="167"/>
    </location>
</feature>
<sequence length="182" mass="20790">MTDETNPANFRYKKGGDHSHIKGWGIDADPKNDPTYPMKKRTDEETDGYTWDRPPQQEINIEVLKSVERPNITSVFGTSVPPKGLSGMIRRVAFKYSENSYGRWLPLVMADRIGELEGIAEDLKRGHIPNLFAERGWNAEWKYNRKNFLIKTAAVIGVTAGIATYLLSTRCKCEEDEAQQYY</sequence>
<keyword evidence="2" id="KW-0812">Transmembrane</keyword>
<dbReference type="Proteomes" id="UP000610456">
    <property type="component" value="Unassembled WGS sequence"/>
</dbReference>
<evidence type="ECO:0000313" key="3">
    <source>
        <dbReference type="EMBL" id="GHA37768.1"/>
    </source>
</evidence>
<organism evidence="3 4">
    <name type="scientific">Salinimicrobium marinum</name>
    <dbReference type="NCBI Taxonomy" id="680283"/>
    <lineage>
        <taxon>Bacteria</taxon>
        <taxon>Pseudomonadati</taxon>
        <taxon>Bacteroidota</taxon>
        <taxon>Flavobacteriia</taxon>
        <taxon>Flavobacteriales</taxon>
        <taxon>Flavobacteriaceae</taxon>
        <taxon>Salinimicrobium</taxon>
    </lineage>
</organism>
<keyword evidence="2" id="KW-1133">Transmembrane helix</keyword>
<evidence type="ECO:0000313" key="4">
    <source>
        <dbReference type="Proteomes" id="UP000610456"/>
    </source>
</evidence>
<keyword evidence="2" id="KW-0472">Membrane</keyword>
<dbReference type="AlphaFoldDB" id="A0A918SF58"/>
<keyword evidence="4" id="KW-1185">Reference proteome</keyword>
<dbReference type="RefSeq" id="WP_189604514.1">
    <property type="nucleotide sequence ID" value="NZ_BMXB01000006.1"/>
</dbReference>
<evidence type="ECO:0000256" key="2">
    <source>
        <dbReference type="SAM" id="Phobius"/>
    </source>
</evidence>
<reference evidence="3" key="1">
    <citation type="journal article" date="2014" name="Int. J. Syst. Evol. Microbiol.">
        <title>Complete genome sequence of Corynebacterium casei LMG S-19264T (=DSM 44701T), isolated from a smear-ripened cheese.</title>
        <authorList>
            <consortium name="US DOE Joint Genome Institute (JGI-PGF)"/>
            <person name="Walter F."/>
            <person name="Albersmeier A."/>
            <person name="Kalinowski J."/>
            <person name="Ruckert C."/>
        </authorList>
    </citation>
    <scope>NUCLEOTIDE SEQUENCE</scope>
    <source>
        <strain evidence="3">KCTC 12719</strain>
    </source>
</reference>
<protein>
    <submittedName>
        <fullName evidence="3">Uncharacterized protein</fullName>
    </submittedName>
</protein>
<evidence type="ECO:0000256" key="1">
    <source>
        <dbReference type="SAM" id="MobiDB-lite"/>
    </source>
</evidence>
<proteinExistence type="predicted"/>
<feature type="region of interest" description="Disordered" evidence="1">
    <location>
        <begin position="1"/>
        <end position="53"/>
    </location>
</feature>
<comment type="caution">
    <text evidence="3">The sequence shown here is derived from an EMBL/GenBank/DDBJ whole genome shotgun (WGS) entry which is preliminary data.</text>
</comment>
<name>A0A918SF58_9FLAO</name>
<reference evidence="3" key="2">
    <citation type="submission" date="2020-09" db="EMBL/GenBank/DDBJ databases">
        <authorList>
            <person name="Sun Q."/>
            <person name="Kim S."/>
        </authorList>
    </citation>
    <scope>NUCLEOTIDE SEQUENCE</scope>
    <source>
        <strain evidence="3">KCTC 12719</strain>
    </source>
</reference>